<evidence type="ECO:0000313" key="1">
    <source>
        <dbReference type="EMBL" id="MFH4977891.1"/>
    </source>
</evidence>
<name>A0ABD6EKE4_9BILA</name>
<accession>A0ABD6EKE4</accession>
<proteinExistence type="predicted"/>
<protein>
    <submittedName>
        <fullName evidence="1">Uncharacterized protein</fullName>
    </submittedName>
</protein>
<dbReference type="AlphaFoldDB" id="A0ABD6EKE4"/>
<dbReference type="EMBL" id="JBGFUD010002697">
    <property type="protein sequence ID" value="MFH4977891.1"/>
    <property type="molecule type" value="Genomic_DNA"/>
</dbReference>
<evidence type="ECO:0000313" key="2">
    <source>
        <dbReference type="Proteomes" id="UP001608902"/>
    </source>
</evidence>
<reference evidence="1 2" key="1">
    <citation type="submission" date="2024-08" db="EMBL/GenBank/DDBJ databases">
        <title>Gnathostoma spinigerum genome.</title>
        <authorList>
            <person name="Gonzalez-Bertolin B."/>
            <person name="Monzon S."/>
            <person name="Zaballos A."/>
            <person name="Jimenez P."/>
            <person name="Dekumyoy P."/>
            <person name="Varona S."/>
            <person name="Cuesta I."/>
            <person name="Sumanam S."/>
            <person name="Adisakwattana P."/>
            <person name="Gasser R.B."/>
            <person name="Hernandez-Gonzalez A."/>
            <person name="Young N.D."/>
            <person name="Perteguer M.J."/>
        </authorList>
    </citation>
    <scope>NUCLEOTIDE SEQUENCE [LARGE SCALE GENOMIC DNA]</scope>
    <source>
        <strain evidence="1">AL3</strain>
        <tissue evidence="1">Liver</tissue>
    </source>
</reference>
<comment type="caution">
    <text evidence="1">The sequence shown here is derived from an EMBL/GenBank/DDBJ whole genome shotgun (WGS) entry which is preliminary data.</text>
</comment>
<sequence length="124" mass="14067">MVCLAGSAVSCLVAFYFAIVHFSTCCNISREILEKHLFDECNSFEDLVRRSRTEKMTSENPYKIVSLSRKSHVYENIPVILDMTNSSSHDTIGFGLRRLASFKERVSESSQISLSPHSVEVKWS</sequence>
<keyword evidence="2" id="KW-1185">Reference proteome</keyword>
<organism evidence="1 2">
    <name type="scientific">Gnathostoma spinigerum</name>
    <dbReference type="NCBI Taxonomy" id="75299"/>
    <lineage>
        <taxon>Eukaryota</taxon>
        <taxon>Metazoa</taxon>
        <taxon>Ecdysozoa</taxon>
        <taxon>Nematoda</taxon>
        <taxon>Chromadorea</taxon>
        <taxon>Rhabditida</taxon>
        <taxon>Spirurina</taxon>
        <taxon>Gnathostomatomorpha</taxon>
        <taxon>Gnathostomatoidea</taxon>
        <taxon>Gnathostomatidae</taxon>
        <taxon>Gnathostoma</taxon>
    </lineage>
</organism>
<dbReference type="Proteomes" id="UP001608902">
    <property type="component" value="Unassembled WGS sequence"/>
</dbReference>
<gene>
    <name evidence="1" type="ORF">AB6A40_004600</name>
</gene>